<proteinExistence type="predicted"/>
<reference evidence="1 2" key="1">
    <citation type="journal article" date="2018" name="Sci. Rep.">
        <title>Genomic signatures of local adaptation to the degree of environmental predictability in rotifers.</title>
        <authorList>
            <person name="Franch-Gras L."/>
            <person name="Hahn C."/>
            <person name="Garcia-Roger E.M."/>
            <person name="Carmona M.J."/>
            <person name="Serra M."/>
            <person name="Gomez A."/>
        </authorList>
    </citation>
    <scope>NUCLEOTIDE SEQUENCE [LARGE SCALE GENOMIC DNA]</scope>
    <source>
        <strain evidence="1">HYR1</strain>
    </source>
</reference>
<organism evidence="1 2">
    <name type="scientific">Brachionus plicatilis</name>
    <name type="common">Marine rotifer</name>
    <name type="synonym">Brachionus muelleri</name>
    <dbReference type="NCBI Taxonomy" id="10195"/>
    <lineage>
        <taxon>Eukaryota</taxon>
        <taxon>Metazoa</taxon>
        <taxon>Spiralia</taxon>
        <taxon>Gnathifera</taxon>
        <taxon>Rotifera</taxon>
        <taxon>Eurotatoria</taxon>
        <taxon>Monogononta</taxon>
        <taxon>Pseudotrocha</taxon>
        <taxon>Ploima</taxon>
        <taxon>Brachionidae</taxon>
        <taxon>Brachionus</taxon>
    </lineage>
</organism>
<comment type="caution">
    <text evidence="1">The sequence shown here is derived from an EMBL/GenBank/DDBJ whole genome shotgun (WGS) entry which is preliminary data.</text>
</comment>
<sequence>MIILKQDQTKRIARKEVNNFIDNCLTNQVANVWKSFPQDINVAIKRVGNRFQNGTGLVNRFPTPNLE</sequence>
<dbReference type="AlphaFoldDB" id="A0A3M7T018"/>
<protein>
    <submittedName>
        <fullName evidence="1">Uncharacterized protein</fullName>
    </submittedName>
</protein>
<dbReference type="Proteomes" id="UP000276133">
    <property type="component" value="Unassembled WGS sequence"/>
</dbReference>
<evidence type="ECO:0000313" key="2">
    <source>
        <dbReference type="Proteomes" id="UP000276133"/>
    </source>
</evidence>
<accession>A0A3M7T018</accession>
<gene>
    <name evidence="1" type="ORF">BpHYR1_001713</name>
</gene>
<keyword evidence="2" id="KW-1185">Reference proteome</keyword>
<evidence type="ECO:0000313" key="1">
    <source>
        <dbReference type="EMBL" id="RNA41285.1"/>
    </source>
</evidence>
<dbReference type="EMBL" id="REGN01000526">
    <property type="protein sequence ID" value="RNA41285.1"/>
    <property type="molecule type" value="Genomic_DNA"/>
</dbReference>
<name>A0A3M7T018_BRAPC</name>